<dbReference type="Gene3D" id="3.40.50.1700">
    <property type="entry name" value="Glycoside hydrolase family 3 C-terminal domain"/>
    <property type="match status" value="2"/>
</dbReference>
<dbReference type="InterPro" id="IPR013783">
    <property type="entry name" value="Ig-like_fold"/>
</dbReference>
<name>A0A7X5Y1Q0_9SPHN</name>
<dbReference type="Pfam" id="PF00933">
    <property type="entry name" value="Glyco_hydro_3"/>
    <property type="match status" value="1"/>
</dbReference>
<keyword evidence="3" id="KW-0732">Signal</keyword>
<dbReference type="Proteomes" id="UP000531251">
    <property type="component" value="Unassembled WGS sequence"/>
</dbReference>
<feature type="signal peptide" evidence="3">
    <location>
        <begin position="1"/>
        <end position="20"/>
    </location>
</feature>
<dbReference type="InterPro" id="IPR002772">
    <property type="entry name" value="Glyco_hydro_3_C"/>
</dbReference>
<dbReference type="InterPro" id="IPR036962">
    <property type="entry name" value="Glyco_hydro_3_N_sf"/>
</dbReference>
<dbReference type="InterPro" id="IPR050288">
    <property type="entry name" value="Cellulose_deg_GH3"/>
</dbReference>
<dbReference type="EMBL" id="JAATJB010000007">
    <property type="protein sequence ID" value="NJB98165.1"/>
    <property type="molecule type" value="Genomic_DNA"/>
</dbReference>
<gene>
    <name evidence="5" type="ORF">GGR89_002496</name>
</gene>
<dbReference type="Pfam" id="PF01915">
    <property type="entry name" value="Glyco_hydro_3_C"/>
    <property type="match status" value="1"/>
</dbReference>
<proteinExistence type="inferred from homology"/>
<evidence type="ECO:0000256" key="3">
    <source>
        <dbReference type="SAM" id="SignalP"/>
    </source>
</evidence>
<accession>A0A7X5Y1Q0</accession>
<protein>
    <submittedName>
        <fullName evidence="5">Beta-glucosidase</fullName>
        <ecNumber evidence="5">3.2.1.21</ecNumber>
    </submittedName>
</protein>
<feature type="chain" id="PRO_5030613731" evidence="3">
    <location>
        <begin position="21"/>
        <end position="721"/>
    </location>
</feature>
<comment type="caution">
    <text evidence="5">The sequence shown here is derived from an EMBL/GenBank/DDBJ whole genome shotgun (WGS) entry which is preliminary data.</text>
</comment>
<dbReference type="GO" id="GO:0008422">
    <property type="term" value="F:beta-glucosidase activity"/>
    <property type="evidence" value="ECO:0007669"/>
    <property type="project" value="UniProtKB-EC"/>
</dbReference>
<organism evidence="5 6">
    <name type="scientific">Sphingomonas trueperi</name>
    <dbReference type="NCBI Taxonomy" id="53317"/>
    <lineage>
        <taxon>Bacteria</taxon>
        <taxon>Pseudomonadati</taxon>
        <taxon>Pseudomonadota</taxon>
        <taxon>Alphaproteobacteria</taxon>
        <taxon>Sphingomonadales</taxon>
        <taxon>Sphingomonadaceae</taxon>
        <taxon>Sphingomonas</taxon>
    </lineage>
</organism>
<evidence type="ECO:0000259" key="4">
    <source>
        <dbReference type="SMART" id="SM01217"/>
    </source>
</evidence>
<dbReference type="PRINTS" id="PR00133">
    <property type="entry name" value="GLHYDRLASE3"/>
</dbReference>
<dbReference type="PANTHER" id="PTHR42715:SF10">
    <property type="entry name" value="BETA-GLUCOSIDASE"/>
    <property type="match status" value="1"/>
</dbReference>
<dbReference type="SUPFAM" id="SSF52279">
    <property type="entry name" value="Beta-D-glucan exohydrolase, C-terminal domain"/>
    <property type="match status" value="1"/>
</dbReference>
<comment type="similarity">
    <text evidence="1">Belongs to the glycosyl hydrolase 3 family.</text>
</comment>
<dbReference type="InterPro" id="IPR017853">
    <property type="entry name" value="GH"/>
</dbReference>
<feature type="domain" description="Fibronectin type III-like" evidence="4">
    <location>
        <begin position="638"/>
        <end position="703"/>
    </location>
</feature>
<dbReference type="Gene3D" id="2.60.40.10">
    <property type="entry name" value="Immunoglobulins"/>
    <property type="match status" value="1"/>
</dbReference>
<dbReference type="InterPro" id="IPR036881">
    <property type="entry name" value="Glyco_hydro_3_C_sf"/>
</dbReference>
<dbReference type="RefSeq" id="WP_125976768.1">
    <property type="nucleotide sequence ID" value="NZ_BAAADY010000003.1"/>
</dbReference>
<dbReference type="InterPro" id="IPR026891">
    <property type="entry name" value="Fn3-like"/>
</dbReference>
<dbReference type="EC" id="3.2.1.21" evidence="5"/>
<keyword evidence="6" id="KW-1185">Reference proteome</keyword>
<dbReference type="Pfam" id="PF14310">
    <property type="entry name" value="Fn3-like"/>
    <property type="match status" value="1"/>
</dbReference>
<evidence type="ECO:0000256" key="1">
    <source>
        <dbReference type="ARBA" id="ARBA00005336"/>
    </source>
</evidence>
<sequence>MKRIGLGWLVLGLMSGTAMAQTAPKSIDAADARARAAEAKMTDDERFQLLHGIMPIAFPGTPPLPRADLKPTAGWIPGVPRLGIPDLYETDASLGVANPLQLRKGDYSTALPSGLALAATWSPELAFKGGAVAGNETRQKGFNILLAGGVNLARDPRNGRNFEYLGEDPLLAGRLAGASIRGIQSQKVVSTIKHFALNDQETLRNSIDARIDEKPFRESDLLAFQLAIEDGKPGSVMCAYNRVNGDYACGNDFLLNQVLKRDWGFPGWVMSDWGAVHDVSYFAKGLDQQSGAQLDKQIFFDKPLRAEVAAGRVPMERVRDSVRRILRSLYAVGADAPLAEGAIDEAAHAAAARAVAAAGIVLLKNDGDALPLAGAKSVAVIGGHADLGVLSGGGSSQVTPKGQVTVLPLGGRGMMGAWARQLYMPSSPLRALAAAMPGAKVEYDSGYDLAAATAFAKQSDVAIVFATAWSSEGNDFSMTLPEGQDALIAAVAAANPNTIVVLETGNPVKMPWLDKVKAVVEAWYPGQEGGAAIADVLTGKVNPSGRLPISFPSDETQLPRAEIPGWGQPEGSQATATYPEGAEVGYRWYAAKGTRPLFPFGHGLSYTRFEQSALQIRGGAQPEATVTVRNVGKVAGAEVVQLYLTRRGAIDTRRLAGFARVELSPGESRSVVVKIEPKVLADWTPRGWHLAAATYSFTSATSAGGAGLDATIRLPERQLGR</sequence>
<reference evidence="5 6" key="1">
    <citation type="submission" date="2020-03" db="EMBL/GenBank/DDBJ databases">
        <title>Genomic Encyclopedia of Type Strains, Phase IV (KMG-IV): sequencing the most valuable type-strain genomes for metagenomic binning, comparative biology and taxonomic classification.</title>
        <authorList>
            <person name="Goeker M."/>
        </authorList>
    </citation>
    <scope>NUCLEOTIDE SEQUENCE [LARGE SCALE GENOMIC DNA]</scope>
    <source>
        <strain evidence="5 6">DSM 7225</strain>
    </source>
</reference>
<dbReference type="SUPFAM" id="SSF51445">
    <property type="entry name" value="(Trans)glycosidases"/>
    <property type="match status" value="1"/>
</dbReference>
<evidence type="ECO:0000313" key="6">
    <source>
        <dbReference type="Proteomes" id="UP000531251"/>
    </source>
</evidence>
<dbReference type="Gene3D" id="3.20.20.300">
    <property type="entry name" value="Glycoside hydrolase, family 3, N-terminal domain"/>
    <property type="match status" value="2"/>
</dbReference>
<evidence type="ECO:0000313" key="5">
    <source>
        <dbReference type="EMBL" id="NJB98165.1"/>
    </source>
</evidence>
<dbReference type="PANTHER" id="PTHR42715">
    <property type="entry name" value="BETA-GLUCOSIDASE"/>
    <property type="match status" value="1"/>
</dbReference>
<dbReference type="SMART" id="SM01217">
    <property type="entry name" value="Fn3_like"/>
    <property type="match status" value="1"/>
</dbReference>
<dbReference type="AlphaFoldDB" id="A0A7X5Y1Q0"/>
<keyword evidence="5" id="KW-0326">Glycosidase</keyword>
<dbReference type="GO" id="GO:0005975">
    <property type="term" value="P:carbohydrate metabolic process"/>
    <property type="evidence" value="ECO:0007669"/>
    <property type="project" value="InterPro"/>
</dbReference>
<dbReference type="InterPro" id="IPR001764">
    <property type="entry name" value="Glyco_hydro_3_N"/>
</dbReference>
<keyword evidence="2 5" id="KW-0378">Hydrolase</keyword>
<evidence type="ECO:0000256" key="2">
    <source>
        <dbReference type="ARBA" id="ARBA00022801"/>
    </source>
</evidence>